<evidence type="ECO:0000256" key="1">
    <source>
        <dbReference type="SAM" id="MobiDB-lite"/>
    </source>
</evidence>
<proteinExistence type="predicted"/>
<keyword evidence="2" id="KW-1133">Transmembrane helix</keyword>
<evidence type="ECO:0000313" key="5">
    <source>
        <dbReference type="Proteomes" id="UP000664369"/>
    </source>
</evidence>
<reference evidence="4 5" key="1">
    <citation type="submission" date="2021-03" db="EMBL/GenBank/DDBJ databases">
        <authorList>
            <person name="Kim M.K."/>
        </authorList>
    </citation>
    <scope>NUCLEOTIDE SEQUENCE [LARGE SCALE GENOMIC DNA]</scope>
    <source>
        <strain evidence="4 5">BT442</strain>
    </source>
</reference>
<gene>
    <name evidence="4" type="ORF">J4E00_27015</name>
</gene>
<evidence type="ECO:0000313" key="4">
    <source>
        <dbReference type="EMBL" id="MBO2012741.1"/>
    </source>
</evidence>
<dbReference type="Proteomes" id="UP000664369">
    <property type="component" value="Unassembled WGS sequence"/>
</dbReference>
<protein>
    <submittedName>
        <fullName evidence="4">DUF4350 domain-containing protein</fullName>
    </submittedName>
</protein>
<feature type="compositionally biased region" description="Basic and acidic residues" evidence="1">
    <location>
        <begin position="86"/>
        <end position="95"/>
    </location>
</feature>
<keyword evidence="5" id="KW-1185">Reference proteome</keyword>
<evidence type="ECO:0000259" key="3">
    <source>
        <dbReference type="Pfam" id="PF14258"/>
    </source>
</evidence>
<dbReference type="InterPro" id="IPR025646">
    <property type="entry name" value="DUF4350"/>
</dbReference>
<accession>A0ABS3QNU0</accession>
<dbReference type="Pfam" id="PF14258">
    <property type="entry name" value="DUF4350"/>
    <property type="match status" value="1"/>
</dbReference>
<feature type="transmembrane region" description="Helical" evidence="2">
    <location>
        <begin position="299"/>
        <end position="316"/>
    </location>
</feature>
<keyword evidence="2" id="KW-0812">Transmembrane</keyword>
<feature type="domain" description="DUF4350" evidence="3">
    <location>
        <begin position="43"/>
        <end position="259"/>
    </location>
</feature>
<evidence type="ECO:0000256" key="2">
    <source>
        <dbReference type="SAM" id="Phobius"/>
    </source>
</evidence>
<dbReference type="RefSeq" id="WP_208178479.1">
    <property type="nucleotide sequence ID" value="NZ_JAGETZ010000020.1"/>
</dbReference>
<keyword evidence="2" id="KW-0472">Membrane</keyword>
<name>A0ABS3QNU0_9BACT</name>
<feature type="region of interest" description="Disordered" evidence="1">
    <location>
        <begin position="78"/>
        <end position="102"/>
    </location>
</feature>
<organism evidence="4 5">
    <name type="scientific">Hymenobacter negativus</name>
    <dbReference type="NCBI Taxonomy" id="2795026"/>
    <lineage>
        <taxon>Bacteria</taxon>
        <taxon>Pseudomonadati</taxon>
        <taxon>Bacteroidota</taxon>
        <taxon>Cytophagia</taxon>
        <taxon>Cytophagales</taxon>
        <taxon>Hymenobacteraceae</taxon>
        <taxon>Hymenobacter</taxon>
    </lineage>
</organism>
<dbReference type="EMBL" id="JAGETZ010000020">
    <property type="protein sequence ID" value="MBO2012741.1"/>
    <property type="molecule type" value="Genomic_DNA"/>
</dbReference>
<comment type="caution">
    <text evidence="4">The sequence shown here is derived from an EMBL/GenBank/DDBJ whole genome shotgun (WGS) entry which is preliminary data.</text>
</comment>
<sequence length="432" mass="49055">MKRHITTFRLYALGLVLLFGAYVLVESHRPKPLDWTPTYINTDKIPYGTYALFDQLPRLLGTDSVEVVRLPAYNQLTGASPDDASEESRQYRSSEEPTEVDTASLPLREEHANYLYINNEFGNSPLDVRTLLAYARRGNNVFITAEDLYGAFLDSLGVRVERLDPPIREGVRPLLLPDSVELRFANPALAAVRCQLPGKEARHRFVLRTGHAGHTLATDEKGRAVYVEVPHGRGHFYLCSVPAAFSNFYFLRPGSQQFAGAALRYLPARRTFWDEYQKQGPVGEQSLLRVLVAHEALRIAYYVTLAGAVLFMFTGARRRQRIIPTINPLPNTTLLFTRTVASLYRQGSSHALIAEKKVGLFMDYLRTRFQETSPDFGDEEFRERLSQKSGLTRPRVDELLRLVNFARTAPQMTDQQLLQLSKALSDFKREAR</sequence>